<reference evidence="1" key="1">
    <citation type="submission" date="2023-03" db="EMBL/GenBank/DDBJ databases">
        <title>Massive genome expansion in bonnet fungi (Mycena s.s.) driven by repeated elements and novel gene families across ecological guilds.</title>
        <authorList>
            <consortium name="Lawrence Berkeley National Laboratory"/>
            <person name="Harder C.B."/>
            <person name="Miyauchi S."/>
            <person name="Viragh M."/>
            <person name="Kuo A."/>
            <person name="Thoen E."/>
            <person name="Andreopoulos B."/>
            <person name="Lu D."/>
            <person name="Skrede I."/>
            <person name="Drula E."/>
            <person name="Henrissat B."/>
            <person name="Morin E."/>
            <person name="Kohler A."/>
            <person name="Barry K."/>
            <person name="LaButti K."/>
            <person name="Morin E."/>
            <person name="Salamov A."/>
            <person name="Lipzen A."/>
            <person name="Mereny Z."/>
            <person name="Hegedus B."/>
            <person name="Baldrian P."/>
            <person name="Stursova M."/>
            <person name="Weitz H."/>
            <person name="Taylor A."/>
            <person name="Grigoriev I.V."/>
            <person name="Nagy L.G."/>
            <person name="Martin F."/>
            <person name="Kauserud H."/>
        </authorList>
    </citation>
    <scope>NUCLEOTIDE SEQUENCE</scope>
    <source>
        <strain evidence="1">9284</strain>
    </source>
</reference>
<protein>
    <submittedName>
        <fullName evidence="1">Uncharacterized protein</fullName>
    </submittedName>
</protein>
<evidence type="ECO:0000313" key="1">
    <source>
        <dbReference type="EMBL" id="KAJ7617172.1"/>
    </source>
</evidence>
<name>A0AAD7FDB6_9AGAR</name>
<keyword evidence="2" id="KW-1185">Reference proteome</keyword>
<proteinExistence type="predicted"/>
<dbReference type="AlphaFoldDB" id="A0AAD7FDB6"/>
<evidence type="ECO:0000313" key="2">
    <source>
        <dbReference type="Proteomes" id="UP001221142"/>
    </source>
</evidence>
<comment type="caution">
    <text evidence="1">The sequence shown here is derived from an EMBL/GenBank/DDBJ whole genome shotgun (WGS) entry which is preliminary data.</text>
</comment>
<sequence length="483" mass="53390">MTATQNSLSRPLRKLFRRTTTTNPYPNLKHLTVFKRARPHRILPSEVWDSILADLSDDFLLLAAGVCSTFNERCIVEYLHRHGVSRQDLRSHSTLTLPADLLPVFALSVQTMPQAHTLVCTFLAFHDVPRELRYLQQFISRADAGQVQQLDLRFDGNVLGTNTPYSQQELLTELEGVLKAIVGKTPGGPVAVLDGSDIHLVGPRFSLASVKADPTTCRLVWEHKTRLLLRDITSIHCSVAGLGTSQPFTLIVFNHQAEPTVRFGAKFRTQQTELNALLPHINFPGALARVRIAALVNPAVLASFVTRHPTIQFIHSELSSKLPPRRLLTEPLALPSLTQIESKHVAHLPALMEAFGGAPLLETISLPIHRRTPGEVVVLTEALRGLATLPGGELRMSLCAWDIGRHAWEPITEAEREVVESLDRITAVSIEADSVGDVMCQLPWLAMLPALESVKVRIFERWASAGEVRAALPGVAEIEVVQR</sequence>
<organism evidence="1 2">
    <name type="scientific">Roridomyces roridus</name>
    <dbReference type="NCBI Taxonomy" id="1738132"/>
    <lineage>
        <taxon>Eukaryota</taxon>
        <taxon>Fungi</taxon>
        <taxon>Dikarya</taxon>
        <taxon>Basidiomycota</taxon>
        <taxon>Agaricomycotina</taxon>
        <taxon>Agaricomycetes</taxon>
        <taxon>Agaricomycetidae</taxon>
        <taxon>Agaricales</taxon>
        <taxon>Marasmiineae</taxon>
        <taxon>Mycenaceae</taxon>
        <taxon>Roridomyces</taxon>
    </lineage>
</organism>
<accession>A0AAD7FDB6</accession>
<dbReference type="EMBL" id="JARKIF010000021">
    <property type="protein sequence ID" value="KAJ7617172.1"/>
    <property type="molecule type" value="Genomic_DNA"/>
</dbReference>
<gene>
    <name evidence="1" type="ORF">FB45DRAFT_1034466</name>
</gene>
<dbReference type="Proteomes" id="UP001221142">
    <property type="component" value="Unassembled WGS sequence"/>
</dbReference>